<comment type="caution">
    <text evidence="2">The sequence shown here is derived from an EMBL/GenBank/DDBJ whole genome shotgun (WGS) entry which is preliminary data.</text>
</comment>
<dbReference type="EMBL" id="JBEXAC010000002">
    <property type="protein sequence ID" value="MET7000919.1"/>
    <property type="molecule type" value="Genomic_DNA"/>
</dbReference>
<evidence type="ECO:0000256" key="1">
    <source>
        <dbReference type="SAM" id="SignalP"/>
    </source>
</evidence>
<sequence>MKTRPPFARLLACITILFAGIFTAQAQQLAGCWKLQSGSDQPQTTRIIEDDYFMETVYDIAGKKFINTHGGIIKAANKQVKETIEFHTADKNVIGSSLEHPYELKKDVLVITRNGKPETWHRIDDGKGALAGNWRITEREQDGKMHPIPESPRKTLKILSGNHFQWAAINTATKEFFGTGGGTYTFTNGKYTENIEFFSRDNSRVGMSLSFDGSVSGNRWHHSGLSSKGDKISEIWSRYK</sequence>
<evidence type="ECO:0008006" key="4">
    <source>
        <dbReference type="Google" id="ProtNLM"/>
    </source>
</evidence>
<accession>A0ABV2TD16</accession>
<gene>
    <name evidence="2" type="ORF">ABR189_26280</name>
</gene>
<protein>
    <recommendedName>
        <fullName evidence="4">Membrane or secreted protein</fullName>
    </recommendedName>
</protein>
<organism evidence="2 3">
    <name type="scientific">Chitinophaga defluvii</name>
    <dbReference type="NCBI Taxonomy" id="3163343"/>
    <lineage>
        <taxon>Bacteria</taxon>
        <taxon>Pseudomonadati</taxon>
        <taxon>Bacteroidota</taxon>
        <taxon>Chitinophagia</taxon>
        <taxon>Chitinophagales</taxon>
        <taxon>Chitinophagaceae</taxon>
        <taxon>Chitinophaga</taxon>
    </lineage>
</organism>
<feature type="chain" id="PRO_5045611172" description="Membrane or secreted protein" evidence="1">
    <location>
        <begin position="27"/>
        <end position="240"/>
    </location>
</feature>
<dbReference type="Gene3D" id="2.40.128.490">
    <property type="entry name" value="Uncharacterised protein PF14869, DUF4488"/>
    <property type="match status" value="1"/>
</dbReference>
<evidence type="ECO:0000313" key="2">
    <source>
        <dbReference type="EMBL" id="MET7000919.1"/>
    </source>
</evidence>
<dbReference type="RefSeq" id="WP_354663472.1">
    <property type="nucleotide sequence ID" value="NZ_JBEXAC010000002.1"/>
</dbReference>
<feature type="signal peptide" evidence="1">
    <location>
        <begin position="1"/>
        <end position="26"/>
    </location>
</feature>
<evidence type="ECO:0000313" key="3">
    <source>
        <dbReference type="Proteomes" id="UP001549749"/>
    </source>
</evidence>
<proteinExistence type="predicted"/>
<keyword evidence="3" id="KW-1185">Reference proteome</keyword>
<keyword evidence="1" id="KW-0732">Signal</keyword>
<name>A0ABV2TD16_9BACT</name>
<dbReference type="Proteomes" id="UP001549749">
    <property type="component" value="Unassembled WGS sequence"/>
</dbReference>
<reference evidence="2 3" key="1">
    <citation type="submission" date="2024-06" db="EMBL/GenBank/DDBJ databases">
        <title>Chitinophaga defluvii sp. nov., isolated from municipal sewage.</title>
        <authorList>
            <person name="Zhang L."/>
        </authorList>
    </citation>
    <scope>NUCLEOTIDE SEQUENCE [LARGE SCALE GENOMIC DNA]</scope>
    <source>
        <strain evidence="2 3">H8</strain>
    </source>
</reference>